<dbReference type="InterPro" id="IPR003593">
    <property type="entry name" value="AAA+_ATPase"/>
</dbReference>
<dbReference type="GO" id="GO:0005524">
    <property type="term" value="F:ATP binding"/>
    <property type="evidence" value="ECO:0007669"/>
    <property type="project" value="UniProtKB-KW"/>
</dbReference>
<dbReference type="InterPro" id="IPR025943">
    <property type="entry name" value="Sigma_54_int_dom_ATP-bd_2"/>
</dbReference>
<accession>I7KTC1</accession>
<keyword evidence="2" id="KW-0067">ATP-binding</keyword>
<evidence type="ECO:0000256" key="5">
    <source>
        <dbReference type="ARBA" id="ARBA00023163"/>
    </source>
</evidence>
<dbReference type="PANTHER" id="PTHR32071:SF74">
    <property type="entry name" value="TRANSCRIPTIONAL ACTIVATOR ROCR"/>
    <property type="match status" value="1"/>
</dbReference>
<comment type="caution">
    <text evidence="7">The sequence shown here is derived from an EMBL/GenBank/DDBJ whole genome shotgun (WGS) entry which is preliminary data.</text>
</comment>
<evidence type="ECO:0000256" key="4">
    <source>
        <dbReference type="ARBA" id="ARBA00023125"/>
    </source>
</evidence>
<organism evidence="7 8">
    <name type="scientific">Caloramator australicus RC3</name>
    <dbReference type="NCBI Taxonomy" id="857293"/>
    <lineage>
        <taxon>Bacteria</taxon>
        <taxon>Bacillati</taxon>
        <taxon>Bacillota</taxon>
        <taxon>Clostridia</taxon>
        <taxon>Eubacteriales</taxon>
        <taxon>Clostridiaceae</taxon>
        <taxon>Caloramator</taxon>
    </lineage>
</organism>
<dbReference type="OrthoDB" id="9803970at2"/>
<dbReference type="STRING" id="857293.CAAU_0879"/>
<evidence type="ECO:0000313" key="7">
    <source>
        <dbReference type="EMBL" id="CCJ32963.1"/>
    </source>
</evidence>
<dbReference type="Gene3D" id="1.10.8.60">
    <property type="match status" value="1"/>
</dbReference>
<dbReference type="EMBL" id="CAKP01000042">
    <property type="protein sequence ID" value="CCJ32963.1"/>
    <property type="molecule type" value="Genomic_DNA"/>
</dbReference>
<dbReference type="FunFam" id="3.40.50.300:FF:000006">
    <property type="entry name" value="DNA-binding transcriptional regulator NtrC"/>
    <property type="match status" value="1"/>
</dbReference>
<evidence type="ECO:0000313" key="8">
    <source>
        <dbReference type="Proteomes" id="UP000007652"/>
    </source>
</evidence>
<dbReference type="InterPro" id="IPR002078">
    <property type="entry name" value="Sigma_54_int"/>
</dbReference>
<dbReference type="InterPro" id="IPR025944">
    <property type="entry name" value="Sigma_54_int_dom_CS"/>
</dbReference>
<name>I7KTC1_9CLOT</name>
<proteinExistence type="predicted"/>
<protein>
    <submittedName>
        <fullName evidence="7">Arginine utilization regulatory protein RocR</fullName>
    </submittedName>
</protein>
<dbReference type="GO" id="GO:0043565">
    <property type="term" value="F:sequence-specific DNA binding"/>
    <property type="evidence" value="ECO:0007669"/>
    <property type="project" value="InterPro"/>
</dbReference>
<dbReference type="CDD" id="cd00009">
    <property type="entry name" value="AAA"/>
    <property type="match status" value="1"/>
</dbReference>
<dbReference type="InterPro" id="IPR025662">
    <property type="entry name" value="Sigma_54_int_dom_ATP-bd_1"/>
</dbReference>
<keyword evidence="4" id="KW-0238">DNA-binding</keyword>
<keyword evidence="8" id="KW-1185">Reference proteome</keyword>
<dbReference type="Pfam" id="PF25601">
    <property type="entry name" value="AAA_lid_14"/>
    <property type="match status" value="1"/>
</dbReference>
<evidence type="ECO:0000256" key="2">
    <source>
        <dbReference type="ARBA" id="ARBA00022840"/>
    </source>
</evidence>
<dbReference type="SUPFAM" id="SSF46689">
    <property type="entry name" value="Homeodomain-like"/>
    <property type="match status" value="1"/>
</dbReference>
<dbReference type="InterPro" id="IPR027417">
    <property type="entry name" value="P-loop_NTPase"/>
</dbReference>
<keyword evidence="3" id="KW-0805">Transcription regulation</keyword>
<dbReference type="PROSITE" id="PS50045">
    <property type="entry name" value="SIGMA54_INTERACT_4"/>
    <property type="match status" value="1"/>
</dbReference>
<evidence type="ECO:0000256" key="1">
    <source>
        <dbReference type="ARBA" id="ARBA00022741"/>
    </source>
</evidence>
<feature type="domain" description="Sigma-54 factor interaction" evidence="6">
    <location>
        <begin position="4"/>
        <end position="232"/>
    </location>
</feature>
<dbReference type="InterPro" id="IPR058031">
    <property type="entry name" value="AAA_lid_NorR"/>
</dbReference>
<dbReference type="Proteomes" id="UP000007652">
    <property type="component" value="Unassembled WGS sequence"/>
</dbReference>
<gene>
    <name evidence="7" type="ORF">CAAU_0879</name>
</gene>
<dbReference type="Gene3D" id="3.40.50.300">
    <property type="entry name" value="P-loop containing nucleotide triphosphate hydrolases"/>
    <property type="match status" value="1"/>
</dbReference>
<keyword evidence="1" id="KW-0547">Nucleotide-binding</keyword>
<reference evidence="7 8" key="1">
    <citation type="journal article" date="2011" name="J. Bacteriol.">
        <title>Draft genome sequence of Caloramator australicus strain RC3T, a thermoanaerobe from the Great Artesian Basin of Australia.</title>
        <authorList>
            <person name="Ogg C.D."/>
            <person name="Patel B.K.C."/>
        </authorList>
    </citation>
    <scope>NUCLEOTIDE SEQUENCE [LARGE SCALE GENOMIC DNA]</scope>
    <source>
        <strain evidence="7 8">RC3</strain>
    </source>
</reference>
<dbReference type="eggNOG" id="COG3829">
    <property type="taxonomic scope" value="Bacteria"/>
</dbReference>
<evidence type="ECO:0000259" key="6">
    <source>
        <dbReference type="PROSITE" id="PS50045"/>
    </source>
</evidence>
<dbReference type="Pfam" id="PF00158">
    <property type="entry name" value="Sigma54_activat"/>
    <property type="match status" value="1"/>
</dbReference>
<dbReference type="InterPro" id="IPR009057">
    <property type="entry name" value="Homeodomain-like_sf"/>
</dbReference>
<dbReference type="SMART" id="SM00382">
    <property type="entry name" value="AAA"/>
    <property type="match status" value="1"/>
</dbReference>
<dbReference type="PROSITE" id="PS00676">
    <property type="entry name" value="SIGMA54_INTERACT_2"/>
    <property type="match status" value="1"/>
</dbReference>
<dbReference type="Gene3D" id="1.10.10.60">
    <property type="entry name" value="Homeodomain-like"/>
    <property type="match status" value="1"/>
</dbReference>
<evidence type="ECO:0000256" key="3">
    <source>
        <dbReference type="ARBA" id="ARBA00023015"/>
    </source>
</evidence>
<dbReference type="RefSeq" id="WP_008908237.1">
    <property type="nucleotide sequence ID" value="NZ_CAKP01000042.1"/>
</dbReference>
<dbReference type="Pfam" id="PF02954">
    <property type="entry name" value="HTH_8"/>
    <property type="match status" value="1"/>
</dbReference>
<dbReference type="PROSITE" id="PS00688">
    <property type="entry name" value="SIGMA54_INTERACT_3"/>
    <property type="match status" value="1"/>
</dbReference>
<dbReference type="PRINTS" id="PR01590">
    <property type="entry name" value="HTHFIS"/>
</dbReference>
<dbReference type="InterPro" id="IPR002197">
    <property type="entry name" value="HTH_Fis"/>
</dbReference>
<keyword evidence="5" id="KW-0804">Transcription</keyword>
<dbReference type="AlphaFoldDB" id="I7KTC1"/>
<dbReference type="GO" id="GO:0006355">
    <property type="term" value="P:regulation of DNA-templated transcription"/>
    <property type="evidence" value="ECO:0007669"/>
    <property type="project" value="InterPro"/>
</dbReference>
<dbReference type="SUPFAM" id="SSF52540">
    <property type="entry name" value="P-loop containing nucleoside triphosphate hydrolases"/>
    <property type="match status" value="1"/>
</dbReference>
<dbReference type="PROSITE" id="PS00675">
    <property type="entry name" value="SIGMA54_INTERACT_1"/>
    <property type="match status" value="1"/>
</dbReference>
<dbReference type="PANTHER" id="PTHR32071">
    <property type="entry name" value="TRANSCRIPTIONAL REGULATORY PROTEIN"/>
    <property type="match status" value="1"/>
</dbReference>
<sequence>MEYFIGKSNKIKEIKDYAQKISNSPSPLLIYGETGTGKEVLVKYIHDIGNRRAKPLISQNCAAVPSNLLESILFGTVRGAFTEALDKKGIFEMANGGILYLDELNSMPIELQGKLLRVLEDGVVRRIGDLKEVKVDVRVIASTNVEPEICIEKGLLRRDLFYRLSVFYIQLPELKERKEDIIELCDYFINAFNRKFNKNILGISQEALEFFYNYDWPGNIRELRNVIEAIMNIKDEGFITPKDLPHYIKREHKGLEELVSEYEKRLIKEALALYNGNVSKAANFLKIPRQTLQYKIKKLGI</sequence>